<dbReference type="PROSITE" id="PS51729">
    <property type="entry name" value="GNAT_YJDJ"/>
    <property type="match status" value="1"/>
</dbReference>
<name>A0ABM8G2V2_9CELL</name>
<evidence type="ECO:0000313" key="3">
    <source>
        <dbReference type="EMBL" id="BDZ42338.1"/>
    </source>
</evidence>
<sequence length="99" mass="11185">MAQRMEYEVVREWAASRYEARTPDGTVVGIAEYVLAEGTIELPHTVVPTEFEGQGIASALARAALRDARDGELKVIPTCWFIDSYIERHPEYWDLVSRG</sequence>
<dbReference type="InterPro" id="IPR016181">
    <property type="entry name" value="Acyl_CoA_acyltransferase"/>
</dbReference>
<dbReference type="Pfam" id="PF14542">
    <property type="entry name" value="Acetyltransf_CG"/>
    <property type="match status" value="1"/>
</dbReference>
<dbReference type="RefSeq" id="WP_286219320.1">
    <property type="nucleotide sequence ID" value="NZ_AP027729.1"/>
</dbReference>
<dbReference type="InterPro" id="IPR000182">
    <property type="entry name" value="GNAT_dom"/>
</dbReference>
<evidence type="ECO:0000259" key="2">
    <source>
        <dbReference type="PROSITE" id="PS51729"/>
    </source>
</evidence>
<dbReference type="PANTHER" id="PTHR31435:SF10">
    <property type="entry name" value="BSR4717 PROTEIN"/>
    <property type="match status" value="1"/>
</dbReference>
<keyword evidence="4" id="KW-1185">Reference proteome</keyword>
<accession>A0ABM8G2V2</accession>
<evidence type="ECO:0000259" key="1">
    <source>
        <dbReference type="PROSITE" id="PS51186"/>
    </source>
</evidence>
<dbReference type="SUPFAM" id="SSF55729">
    <property type="entry name" value="Acyl-CoA N-acyltransferases (Nat)"/>
    <property type="match status" value="1"/>
</dbReference>
<organism evidence="3 4">
    <name type="scientific">Paraoerskovia sediminicola</name>
    <dbReference type="NCBI Taxonomy" id="1138587"/>
    <lineage>
        <taxon>Bacteria</taxon>
        <taxon>Bacillati</taxon>
        <taxon>Actinomycetota</taxon>
        <taxon>Actinomycetes</taxon>
        <taxon>Micrococcales</taxon>
        <taxon>Cellulomonadaceae</taxon>
        <taxon>Paraoerskovia</taxon>
    </lineage>
</organism>
<gene>
    <name evidence="3" type="ORF">GCM10025865_16370</name>
</gene>
<proteinExistence type="predicted"/>
<feature type="domain" description="N-acetyltransferase" evidence="2">
    <location>
        <begin position="10"/>
        <end position="97"/>
    </location>
</feature>
<dbReference type="Gene3D" id="3.40.630.30">
    <property type="match status" value="1"/>
</dbReference>
<protein>
    <submittedName>
        <fullName evidence="3">N-acetyltransferase</fullName>
    </submittedName>
</protein>
<feature type="domain" description="N-acetyltransferase" evidence="1">
    <location>
        <begin position="1"/>
        <end position="99"/>
    </location>
</feature>
<dbReference type="PANTHER" id="PTHR31435">
    <property type="entry name" value="PROTEIN NATD1"/>
    <property type="match status" value="1"/>
</dbReference>
<dbReference type="Proteomes" id="UP001321475">
    <property type="component" value="Chromosome"/>
</dbReference>
<evidence type="ECO:0000313" key="4">
    <source>
        <dbReference type="Proteomes" id="UP001321475"/>
    </source>
</evidence>
<dbReference type="InterPro" id="IPR031165">
    <property type="entry name" value="GNAT_YJDJ"/>
</dbReference>
<dbReference type="InterPro" id="IPR045057">
    <property type="entry name" value="Gcn5-rel_NAT"/>
</dbReference>
<dbReference type="EMBL" id="AP027729">
    <property type="protein sequence ID" value="BDZ42338.1"/>
    <property type="molecule type" value="Genomic_DNA"/>
</dbReference>
<dbReference type="PROSITE" id="PS51186">
    <property type="entry name" value="GNAT"/>
    <property type="match status" value="1"/>
</dbReference>
<reference evidence="4" key="1">
    <citation type="journal article" date="2019" name="Int. J. Syst. Evol. Microbiol.">
        <title>The Global Catalogue of Microorganisms (GCM) 10K type strain sequencing project: providing services to taxonomists for standard genome sequencing and annotation.</title>
        <authorList>
            <consortium name="The Broad Institute Genomics Platform"/>
            <consortium name="The Broad Institute Genome Sequencing Center for Infectious Disease"/>
            <person name="Wu L."/>
            <person name="Ma J."/>
        </authorList>
    </citation>
    <scope>NUCLEOTIDE SEQUENCE [LARGE SCALE GENOMIC DNA]</scope>
    <source>
        <strain evidence="4">NBRC 108565</strain>
    </source>
</reference>